<feature type="transmembrane region" description="Helical" evidence="1">
    <location>
        <begin position="20"/>
        <end position="37"/>
    </location>
</feature>
<protein>
    <submittedName>
        <fullName evidence="2">PIPO</fullName>
    </submittedName>
</protein>
<organism evidence="2">
    <name type="scientific">Papaya ringspot virus</name>
    <dbReference type="NCBI Taxonomy" id="12205"/>
    <lineage>
        <taxon>Viruses</taxon>
        <taxon>Riboviria</taxon>
        <taxon>Orthornavirae</taxon>
        <taxon>Pisuviricota</taxon>
        <taxon>Stelpaviricetes</taxon>
        <taxon>Patatavirales</taxon>
        <taxon>Potyviridae</taxon>
        <taxon>Potyvirus</taxon>
        <taxon>Potyvirus papayanuli</taxon>
    </lineage>
</organism>
<accession>A0A146BF29</accession>
<reference evidence="2" key="1">
    <citation type="submission" date="2015-10" db="EMBL/GenBank/DDBJ databases">
        <authorList>
            <person name="Gilbert D.G."/>
        </authorList>
    </citation>
    <scope>NUCLEOTIDE SEQUENCE</scope>
    <source>
        <strain evidence="2">HN-DF</strain>
    </source>
</reference>
<name>A0A146BF29_9POTV</name>
<keyword evidence="1" id="KW-0472">Membrane</keyword>
<proteinExistence type="predicted"/>
<sequence precursor="true">KNLRRSLAGRVACFKFVSKVALKILCIQITTIFFRVFKAKRARRFENCVRLLTEVLCTRGWKGVVTTSQSWS</sequence>
<keyword evidence="1" id="KW-1133">Transmembrane helix</keyword>
<feature type="non-terminal residue" evidence="2">
    <location>
        <position position="1"/>
    </location>
</feature>
<evidence type="ECO:0000313" key="2">
    <source>
        <dbReference type="EMBL" id="AMW92445.1"/>
    </source>
</evidence>
<dbReference type="EMBL" id="KT895257">
    <property type="protein sequence ID" value="AMW92445.1"/>
    <property type="molecule type" value="Genomic_RNA"/>
</dbReference>
<evidence type="ECO:0000256" key="1">
    <source>
        <dbReference type="SAM" id="Phobius"/>
    </source>
</evidence>
<keyword evidence="1" id="KW-0812">Transmembrane</keyword>